<dbReference type="Gene3D" id="3.90.640.10">
    <property type="entry name" value="Actin, Chain A, domain 4"/>
    <property type="match status" value="1"/>
</dbReference>
<dbReference type="SUPFAM" id="SSF100934">
    <property type="entry name" value="Heat shock protein 70kD (HSP70), C-terminal subdomain"/>
    <property type="match status" value="1"/>
</dbReference>
<gene>
    <name evidence="5" type="ORF">LUZ62_052381</name>
</gene>
<protein>
    <submittedName>
        <fullName evidence="5">Heat shock 70 kDa protein</fullName>
    </submittedName>
</protein>
<dbReference type="GO" id="GO:0140662">
    <property type="term" value="F:ATP-dependent protein folding chaperone"/>
    <property type="evidence" value="ECO:0007669"/>
    <property type="project" value="InterPro"/>
</dbReference>
<sequence length="628" mass="69476">MASEGYIAPAIAIDLGTTYSCVAVWYNNRVEIIANLDQGNRTTPSCVAFTDDGRLVGDVAKSQIDMNPTNTVFAVKRLIGKHFSHTSVQNDIKYWPFKVITGSKDKPKIMVNYRGTEKGFYVEEILSMILVKMKEIAEAYLECTVKNAVITVPAHFNNSQRQATKNAGTIAGLNVMRLMDEPTAAAVAYGFDKITIDTNKKNLIVFDLGGGTCDVSLLSVRHGNFKVIATAGDSHLGGEDFNDRLVDHCVREFQSKFNKDITRDASCMGRLRTACEQAKINLSFTTRAAIKVDHFYGDINFNTRISRVQFEKLNIDLFARCMDLIEKCLADAKIDKTKVDAVLLVGGSTRIPKIQQLLQDTFGGKELCKGIHPDEAVAHGAAILAANLSNQGDKEVQNLVLVDVTPLSLGVETDEENMSVVVPRNTPIPARKGRGFQTVYDNQTSVKIAIFEGESAETKYNNLLGDFNLIGIDPAPKGVSKIDIVFEIDDNGILAVSAQGRYNSVKNEIVISKRNGDLTPEEIQTMVEAAARYKAEDEELKMRISLEDFAEKVKTMAMDPGLSDPEKKSMEEAAENVIAWLETNHVATIDEINKQKRELATTIRRLMKLRRGGIPYDEVLMLSLEEEE</sequence>
<dbReference type="Gene3D" id="1.20.1270.10">
    <property type="match status" value="1"/>
</dbReference>
<keyword evidence="2 4" id="KW-0547">Nucleotide-binding</keyword>
<dbReference type="CDD" id="cd24028">
    <property type="entry name" value="ASKHA_NBD_HSP70_HSPA1-like"/>
    <property type="match status" value="1"/>
</dbReference>
<dbReference type="Proteomes" id="UP001140206">
    <property type="component" value="Chromosome 2"/>
</dbReference>
<dbReference type="InterPro" id="IPR029048">
    <property type="entry name" value="HSP70_C_sf"/>
</dbReference>
<dbReference type="AlphaFoldDB" id="A0AAV8GBT6"/>
<dbReference type="GO" id="GO:0005524">
    <property type="term" value="F:ATP binding"/>
    <property type="evidence" value="ECO:0007669"/>
    <property type="project" value="UniProtKB-KW"/>
</dbReference>
<comment type="caution">
    <text evidence="5">The sequence shown here is derived from an EMBL/GenBank/DDBJ whole genome shotgun (WGS) entry which is preliminary data.</text>
</comment>
<dbReference type="Gene3D" id="2.60.34.10">
    <property type="entry name" value="Substrate Binding Domain Of DNAk, Chain A, domain 1"/>
    <property type="match status" value="1"/>
</dbReference>
<evidence type="ECO:0000256" key="3">
    <source>
        <dbReference type="ARBA" id="ARBA00022840"/>
    </source>
</evidence>
<dbReference type="PRINTS" id="PR00301">
    <property type="entry name" value="HEATSHOCK70"/>
</dbReference>
<dbReference type="FunFam" id="3.30.30.30:FF:000001">
    <property type="entry name" value="heat shock 70 kDa protein-like"/>
    <property type="match status" value="1"/>
</dbReference>
<comment type="similarity">
    <text evidence="1 4">Belongs to the heat shock protein 70 family.</text>
</comment>
<dbReference type="EMBL" id="JAMFTS010000002">
    <property type="protein sequence ID" value="KAJ4801135.1"/>
    <property type="molecule type" value="Genomic_DNA"/>
</dbReference>
<reference evidence="5" key="1">
    <citation type="submission" date="2022-08" db="EMBL/GenBank/DDBJ databases">
        <authorList>
            <person name="Marques A."/>
        </authorList>
    </citation>
    <scope>NUCLEOTIDE SEQUENCE</scope>
    <source>
        <strain evidence="5">RhyPub2mFocal</strain>
        <tissue evidence="5">Leaves</tissue>
    </source>
</reference>
<proteinExistence type="inferred from homology"/>
<evidence type="ECO:0000256" key="1">
    <source>
        <dbReference type="ARBA" id="ARBA00007381"/>
    </source>
</evidence>
<dbReference type="SUPFAM" id="SSF100920">
    <property type="entry name" value="Heat shock protein 70kD (HSP70), peptide-binding domain"/>
    <property type="match status" value="1"/>
</dbReference>
<keyword evidence="6" id="KW-1185">Reference proteome</keyword>
<dbReference type="Pfam" id="PF00012">
    <property type="entry name" value="HSP70"/>
    <property type="match status" value="1"/>
</dbReference>
<dbReference type="FunFam" id="3.30.420.40:FF:000004">
    <property type="entry name" value="Molecular chaperone DnaK"/>
    <property type="match status" value="1"/>
</dbReference>
<dbReference type="FunFam" id="3.90.640.10:FF:000010">
    <property type="entry name" value="heat shock 70 kDa protein 14"/>
    <property type="match status" value="1"/>
</dbReference>
<dbReference type="PROSITE" id="PS00329">
    <property type="entry name" value="HSP70_2"/>
    <property type="match status" value="1"/>
</dbReference>
<evidence type="ECO:0000313" key="5">
    <source>
        <dbReference type="EMBL" id="KAJ4801135.1"/>
    </source>
</evidence>
<dbReference type="FunFam" id="2.60.34.10:FF:000012">
    <property type="entry name" value="Heat shock 70 kDa protein"/>
    <property type="match status" value="1"/>
</dbReference>
<evidence type="ECO:0000256" key="2">
    <source>
        <dbReference type="ARBA" id="ARBA00022741"/>
    </source>
</evidence>
<organism evidence="5 6">
    <name type="scientific">Rhynchospora pubera</name>
    <dbReference type="NCBI Taxonomy" id="906938"/>
    <lineage>
        <taxon>Eukaryota</taxon>
        <taxon>Viridiplantae</taxon>
        <taxon>Streptophyta</taxon>
        <taxon>Embryophyta</taxon>
        <taxon>Tracheophyta</taxon>
        <taxon>Spermatophyta</taxon>
        <taxon>Magnoliopsida</taxon>
        <taxon>Liliopsida</taxon>
        <taxon>Poales</taxon>
        <taxon>Cyperaceae</taxon>
        <taxon>Cyperoideae</taxon>
        <taxon>Rhynchosporeae</taxon>
        <taxon>Rhynchospora</taxon>
    </lineage>
</organism>
<evidence type="ECO:0000313" key="6">
    <source>
        <dbReference type="Proteomes" id="UP001140206"/>
    </source>
</evidence>
<dbReference type="PANTHER" id="PTHR19375">
    <property type="entry name" value="HEAT SHOCK PROTEIN 70KDA"/>
    <property type="match status" value="1"/>
</dbReference>
<evidence type="ECO:0000256" key="4">
    <source>
        <dbReference type="RuleBase" id="RU003322"/>
    </source>
</evidence>
<keyword evidence="5" id="KW-0346">Stress response</keyword>
<dbReference type="InterPro" id="IPR013126">
    <property type="entry name" value="Hsp_70_fam"/>
</dbReference>
<accession>A0AAV8GBT6</accession>
<name>A0AAV8GBT6_9POAL</name>
<dbReference type="Gene3D" id="3.30.30.30">
    <property type="match status" value="1"/>
</dbReference>
<dbReference type="InterPro" id="IPR029047">
    <property type="entry name" value="HSP70_peptide-bd_sf"/>
</dbReference>
<dbReference type="InterPro" id="IPR018181">
    <property type="entry name" value="Heat_shock_70_CS"/>
</dbReference>
<dbReference type="InterPro" id="IPR043129">
    <property type="entry name" value="ATPase_NBD"/>
</dbReference>
<dbReference type="PROSITE" id="PS00297">
    <property type="entry name" value="HSP70_1"/>
    <property type="match status" value="1"/>
</dbReference>
<dbReference type="SUPFAM" id="SSF53067">
    <property type="entry name" value="Actin-like ATPase domain"/>
    <property type="match status" value="2"/>
</dbReference>
<dbReference type="PROSITE" id="PS01036">
    <property type="entry name" value="HSP70_3"/>
    <property type="match status" value="1"/>
</dbReference>
<keyword evidence="3 4" id="KW-0067">ATP-binding</keyword>
<dbReference type="Gene3D" id="3.30.420.40">
    <property type="match status" value="2"/>
</dbReference>